<name>A0A0K1Y922_9CAUD</name>
<protein>
    <submittedName>
        <fullName evidence="1">Uncharacterized protein</fullName>
    </submittedName>
</protein>
<organism evidence="1 2">
    <name type="scientific">Streptomyces phage Hydra</name>
    <dbReference type="NCBI Taxonomy" id="1690428"/>
    <lineage>
        <taxon>Viruses</taxon>
        <taxon>Duplodnaviria</taxon>
        <taxon>Heunggongvirae</taxon>
        <taxon>Uroviricota</taxon>
        <taxon>Caudoviricetes</taxon>
        <taxon>Arquatrovirinae</taxon>
        <taxon>Likavirus</taxon>
        <taxon>Likavirus hydra</taxon>
    </lineage>
</organism>
<accession>A0A0K1Y922</accession>
<proteinExistence type="predicted"/>
<reference evidence="1 2" key="1">
    <citation type="submission" date="2015-06" db="EMBL/GenBank/DDBJ databases">
        <authorList>
            <person name="Kennedy C.L."/>
            <person name="Niyah N.S."/>
            <person name="Okundaye B.O."/>
            <person name="Williamson K.R."/>
            <person name="Bhuiyan S."/>
            <person name="Layton S.R."/>
            <person name="Benjamin R.C."/>
            <person name="Hughes L.E."/>
            <person name="Bradley K.W."/>
            <person name="Asai D.J."/>
            <person name="Bowman C.A."/>
            <person name="Russell D.A."/>
            <person name="Pope W.H."/>
            <person name="Jacobs-Sera D."/>
            <person name="Hendrix R.W."/>
            <person name="Hatfull G.F."/>
        </authorList>
    </citation>
    <scope>NUCLEOTIDE SEQUENCE [LARGE SCALE GENOMIC DNA]</scope>
</reference>
<sequence length="79" mass="9024">MKTVKFTKTCPCGVKRSFFTEREAEKALGRAQAKRQRTAESRGTGRGLKTETRFYECEESGLFHLTSESRAHYESRMAA</sequence>
<evidence type="ECO:0000313" key="2">
    <source>
        <dbReference type="Proteomes" id="UP000229078"/>
    </source>
</evidence>
<dbReference type="Proteomes" id="UP000229078">
    <property type="component" value="Segment"/>
</dbReference>
<dbReference type="EMBL" id="KT124229">
    <property type="protein sequence ID" value="AKY03586.1"/>
    <property type="molecule type" value="Genomic_DNA"/>
</dbReference>
<gene>
    <name evidence="1" type="ORF">SEA_HYDRA_55</name>
</gene>
<keyword evidence="2" id="KW-1185">Reference proteome</keyword>
<evidence type="ECO:0000313" key="1">
    <source>
        <dbReference type="EMBL" id="AKY03586.1"/>
    </source>
</evidence>